<organism evidence="2 3">
    <name type="scientific">Oidiodendron maius (strain Zn)</name>
    <dbReference type="NCBI Taxonomy" id="913774"/>
    <lineage>
        <taxon>Eukaryota</taxon>
        <taxon>Fungi</taxon>
        <taxon>Dikarya</taxon>
        <taxon>Ascomycota</taxon>
        <taxon>Pezizomycotina</taxon>
        <taxon>Leotiomycetes</taxon>
        <taxon>Leotiomycetes incertae sedis</taxon>
        <taxon>Myxotrichaceae</taxon>
        <taxon>Oidiodendron</taxon>
    </lineage>
</organism>
<dbReference type="EMBL" id="KN832885">
    <property type="protein sequence ID" value="KIM96192.1"/>
    <property type="molecule type" value="Genomic_DNA"/>
</dbReference>
<dbReference type="InterPro" id="IPR029058">
    <property type="entry name" value="AB_hydrolase_fold"/>
</dbReference>
<protein>
    <recommendedName>
        <fullName evidence="1">AB hydrolase-1 domain-containing protein</fullName>
    </recommendedName>
</protein>
<dbReference type="HOGENOM" id="CLU_020336_13_2_1"/>
<dbReference type="OrthoDB" id="408373at2759"/>
<dbReference type="SUPFAM" id="SSF53474">
    <property type="entry name" value="alpha/beta-Hydrolases"/>
    <property type="match status" value="1"/>
</dbReference>
<gene>
    <name evidence="2" type="ORF">OIDMADRAFT_148649</name>
</gene>
<dbReference type="AlphaFoldDB" id="A0A0C3D2R2"/>
<dbReference type="InterPro" id="IPR000073">
    <property type="entry name" value="AB_hydrolase_1"/>
</dbReference>
<dbReference type="Proteomes" id="UP000054321">
    <property type="component" value="Unassembled WGS sequence"/>
</dbReference>
<dbReference type="Pfam" id="PF12697">
    <property type="entry name" value="Abhydrolase_6"/>
    <property type="match status" value="1"/>
</dbReference>
<reference evidence="3" key="2">
    <citation type="submission" date="2015-01" db="EMBL/GenBank/DDBJ databases">
        <title>Evolutionary Origins and Diversification of the Mycorrhizal Mutualists.</title>
        <authorList>
            <consortium name="DOE Joint Genome Institute"/>
            <consortium name="Mycorrhizal Genomics Consortium"/>
            <person name="Kohler A."/>
            <person name="Kuo A."/>
            <person name="Nagy L.G."/>
            <person name="Floudas D."/>
            <person name="Copeland A."/>
            <person name="Barry K.W."/>
            <person name="Cichocki N."/>
            <person name="Veneault-Fourrey C."/>
            <person name="LaButti K."/>
            <person name="Lindquist E.A."/>
            <person name="Lipzen A."/>
            <person name="Lundell T."/>
            <person name="Morin E."/>
            <person name="Murat C."/>
            <person name="Riley R."/>
            <person name="Ohm R."/>
            <person name="Sun H."/>
            <person name="Tunlid A."/>
            <person name="Henrissat B."/>
            <person name="Grigoriev I.V."/>
            <person name="Hibbett D.S."/>
            <person name="Martin F."/>
        </authorList>
    </citation>
    <scope>NUCLEOTIDE SEQUENCE [LARGE SCALE GENOMIC DNA]</scope>
    <source>
        <strain evidence="3">Zn</strain>
    </source>
</reference>
<evidence type="ECO:0000259" key="1">
    <source>
        <dbReference type="Pfam" id="PF12697"/>
    </source>
</evidence>
<dbReference type="PANTHER" id="PTHR43194:SF2">
    <property type="entry name" value="PEROXISOMAL MEMBRANE PROTEIN LPX1"/>
    <property type="match status" value="1"/>
</dbReference>
<dbReference type="InParanoid" id="A0A0C3D2R2"/>
<name>A0A0C3D2R2_OIDMZ</name>
<dbReference type="Gene3D" id="3.40.50.1820">
    <property type="entry name" value="alpha/beta hydrolase"/>
    <property type="match status" value="1"/>
</dbReference>
<accession>A0A0C3D2R2</accession>
<dbReference type="STRING" id="913774.A0A0C3D2R2"/>
<evidence type="ECO:0000313" key="3">
    <source>
        <dbReference type="Proteomes" id="UP000054321"/>
    </source>
</evidence>
<keyword evidence="3" id="KW-1185">Reference proteome</keyword>
<dbReference type="InterPro" id="IPR050228">
    <property type="entry name" value="Carboxylesterase_BioH"/>
</dbReference>
<reference evidence="2 3" key="1">
    <citation type="submission" date="2014-04" db="EMBL/GenBank/DDBJ databases">
        <authorList>
            <consortium name="DOE Joint Genome Institute"/>
            <person name="Kuo A."/>
            <person name="Martino E."/>
            <person name="Perotto S."/>
            <person name="Kohler A."/>
            <person name="Nagy L.G."/>
            <person name="Floudas D."/>
            <person name="Copeland A."/>
            <person name="Barry K.W."/>
            <person name="Cichocki N."/>
            <person name="Veneault-Fourrey C."/>
            <person name="LaButti K."/>
            <person name="Lindquist E.A."/>
            <person name="Lipzen A."/>
            <person name="Lundell T."/>
            <person name="Morin E."/>
            <person name="Murat C."/>
            <person name="Sun H."/>
            <person name="Tunlid A."/>
            <person name="Henrissat B."/>
            <person name="Grigoriev I.V."/>
            <person name="Hibbett D.S."/>
            <person name="Martin F."/>
            <person name="Nordberg H.P."/>
            <person name="Cantor M.N."/>
            <person name="Hua S.X."/>
        </authorList>
    </citation>
    <scope>NUCLEOTIDE SEQUENCE [LARGE SCALE GENOMIC DNA]</scope>
    <source>
        <strain evidence="2 3">Zn</strain>
    </source>
</reference>
<feature type="domain" description="AB hydrolase-1" evidence="1">
    <location>
        <begin position="23"/>
        <end position="256"/>
    </location>
</feature>
<proteinExistence type="predicted"/>
<sequence>MMQSIPTRAGDVRCEINGAGSPIVLLHATLHSRHDYDAVIPRLSASYQTIAIDWPWHGDSYRPSADGRPTADLFGEVLEDVVTFLDLPPAIFIGNSVGGFAAARLAIRHPARVKALILVNPGGFVTLDWITKIFTHLLAIPLVNKWVMPSLVWRYMAPQSELDKAISTQVSELAKTDVGAGIAASVWKSFLDPSFDLRSSASSIKAPTLLIMGKRDIVIPVKVGHSTQRLISGSKLEILDTGHVVFASKPDDFVDVVEAFIREV</sequence>
<dbReference type="PRINTS" id="PR00111">
    <property type="entry name" value="ABHYDROLASE"/>
</dbReference>
<evidence type="ECO:0000313" key="2">
    <source>
        <dbReference type="EMBL" id="KIM96192.1"/>
    </source>
</evidence>
<dbReference type="PANTHER" id="PTHR43194">
    <property type="entry name" value="HYDROLASE ALPHA/BETA FOLD FAMILY"/>
    <property type="match status" value="1"/>
</dbReference>